<proteinExistence type="predicted"/>
<dbReference type="InterPro" id="IPR029063">
    <property type="entry name" value="SAM-dependent_MTases_sf"/>
</dbReference>
<dbReference type="Proteomes" id="UP000193484">
    <property type="component" value="Unassembled WGS sequence"/>
</dbReference>
<sequence length="255" mass="26247">MSLWSRGRYQAVGTRIAGIAAATVAAAGPLAGRHVVDLACGTGNAALAAADAGARVTAVDLTPELIALGAEAAGARPIDWVVADAADTGLPAASFDAAVSNMGIIFVDPRRQLDEIARLLKPGGTLAFSAWVRTGSSPLQDPVAAVFGPPPDIGFSPEQWGDPEIVAARLGRRFTDLALTAGVHRWEFDSLAAAMHFITAESPMHVAAFERADAEQRARLSAGFEAALRAHADPAGAVSFDSPYLVISAARAATV</sequence>
<dbReference type="AlphaFoldDB" id="A0A1X1RF90"/>
<keyword evidence="1" id="KW-0489">Methyltransferase</keyword>
<keyword evidence="2" id="KW-1185">Reference proteome</keyword>
<dbReference type="STRING" id="1793.AWC04_08815"/>
<dbReference type="Pfam" id="PF08241">
    <property type="entry name" value="Methyltransf_11"/>
    <property type="match status" value="1"/>
</dbReference>
<comment type="caution">
    <text evidence="1">The sequence shown here is derived from an EMBL/GenBank/DDBJ whole genome shotgun (WGS) entry which is preliminary data.</text>
</comment>
<dbReference type="EMBL" id="LQOJ01000031">
    <property type="protein sequence ID" value="ORV04245.1"/>
    <property type="molecule type" value="Genomic_DNA"/>
</dbReference>
<organism evidence="1 2">
    <name type="scientific">Mycolicibacterium fallax</name>
    <name type="common">Mycobacterium fallax</name>
    <dbReference type="NCBI Taxonomy" id="1793"/>
    <lineage>
        <taxon>Bacteria</taxon>
        <taxon>Bacillati</taxon>
        <taxon>Actinomycetota</taxon>
        <taxon>Actinomycetes</taxon>
        <taxon>Mycobacteriales</taxon>
        <taxon>Mycobacteriaceae</taxon>
        <taxon>Mycolicibacterium</taxon>
    </lineage>
</organism>
<dbReference type="GO" id="GO:0008757">
    <property type="term" value="F:S-adenosylmethionine-dependent methyltransferase activity"/>
    <property type="evidence" value="ECO:0007669"/>
    <property type="project" value="InterPro"/>
</dbReference>
<dbReference type="GO" id="GO:0032259">
    <property type="term" value="P:methylation"/>
    <property type="evidence" value="ECO:0007669"/>
    <property type="project" value="UniProtKB-KW"/>
</dbReference>
<gene>
    <name evidence="1" type="ORF">AWC04_08815</name>
</gene>
<dbReference type="Gene3D" id="3.40.50.150">
    <property type="entry name" value="Vaccinia Virus protein VP39"/>
    <property type="match status" value="1"/>
</dbReference>
<name>A0A1X1RF90_MYCFA</name>
<protein>
    <submittedName>
        <fullName evidence="1">SAM-dependent methyltransferase</fullName>
    </submittedName>
</protein>
<dbReference type="OrthoDB" id="4722501at2"/>
<accession>A0A1X1RF90</accession>
<dbReference type="RefSeq" id="WP_085095183.1">
    <property type="nucleotide sequence ID" value="NZ_AP022603.1"/>
</dbReference>
<reference evidence="1 2" key="1">
    <citation type="submission" date="2016-01" db="EMBL/GenBank/DDBJ databases">
        <title>The new phylogeny of the genus Mycobacterium.</title>
        <authorList>
            <person name="Tarcisio F."/>
            <person name="Conor M."/>
            <person name="Antonella G."/>
            <person name="Elisabetta G."/>
            <person name="Giulia F.S."/>
            <person name="Sara T."/>
            <person name="Anna F."/>
            <person name="Clotilde B."/>
            <person name="Roberto B."/>
            <person name="Veronica D.S."/>
            <person name="Fabio R."/>
            <person name="Monica P."/>
            <person name="Olivier J."/>
            <person name="Enrico T."/>
            <person name="Nicola S."/>
        </authorList>
    </citation>
    <scope>NUCLEOTIDE SEQUENCE [LARGE SCALE GENOMIC DNA]</scope>
    <source>
        <strain evidence="1 2">DSM 44179</strain>
    </source>
</reference>
<dbReference type="InterPro" id="IPR013216">
    <property type="entry name" value="Methyltransf_11"/>
</dbReference>
<evidence type="ECO:0000313" key="1">
    <source>
        <dbReference type="EMBL" id="ORV04245.1"/>
    </source>
</evidence>
<dbReference type="PANTHER" id="PTHR42912">
    <property type="entry name" value="METHYLTRANSFERASE"/>
    <property type="match status" value="1"/>
</dbReference>
<dbReference type="InterPro" id="IPR050508">
    <property type="entry name" value="Methyltransf_Superfamily"/>
</dbReference>
<dbReference type="SUPFAM" id="SSF53335">
    <property type="entry name" value="S-adenosyl-L-methionine-dependent methyltransferases"/>
    <property type="match status" value="1"/>
</dbReference>
<evidence type="ECO:0000313" key="2">
    <source>
        <dbReference type="Proteomes" id="UP000193484"/>
    </source>
</evidence>
<keyword evidence="1" id="KW-0808">Transferase</keyword>
<dbReference type="CDD" id="cd02440">
    <property type="entry name" value="AdoMet_MTases"/>
    <property type="match status" value="1"/>
</dbReference>